<sequence length="281" mass="33280">MEENKYKLKHRARGCSPDIRQIDLDVNRTFRDHIMFRDRYGVKQQSLFHVLAAYSIYNTEVGYCQGMSQITALLLMYMNEEDAFWALVKLFSGPKHAMHGFFVQGFPKLLRFQEHHEKILNKFLSKLKQHLTPFTLNLRIWDIYIFEGERVLTAMSYTILKLHKNYKLTECTEHLMKLSMEELVEFLQETLAKDFFFEDDFVIEQLQISMAELKRAKLDLPEPGISDLTFRSPLVYHMKRHWAAPGVLQTCISPQPQVCGPRHYRWCWSLSWDSAEDTQTE</sequence>
<dbReference type="Pfam" id="PF00566">
    <property type="entry name" value="RabGAP-TBC"/>
    <property type="match status" value="1"/>
</dbReference>
<proteinExistence type="predicted"/>
<dbReference type="PANTHER" id="PTHR47219">
    <property type="entry name" value="RAB GTPASE-ACTIVATING PROTEIN 1-LIKE"/>
    <property type="match status" value="1"/>
</dbReference>
<evidence type="ECO:0000313" key="2">
    <source>
        <dbReference type="EMBL" id="KAK2105547.1"/>
    </source>
</evidence>
<evidence type="ECO:0000259" key="1">
    <source>
        <dbReference type="PROSITE" id="PS50086"/>
    </source>
</evidence>
<dbReference type="SMART" id="SM00164">
    <property type="entry name" value="TBC"/>
    <property type="match status" value="1"/>
</dbReference>
<organism evidence="2 3">
    <name type="scientific">Saguinus oedipus</name>
    <name type="common">Cotton-top tamarin</name>
    <name type="synonym">Oedipomidas oedipus</name>
    <dbReference type="NCBI Taxonomy" id="9490"/>
    <lineage>
        <taxon>Eukaryota</taxon>
        <taxon>Metazoa</taxon>
        <taxon>Chordata</taxon>
        <taxon>Craniata</taxon>
        <taxon>Vertebrata</taxon>
        <taxon>Euteleostomi</taxon>
        <taxon>Mammalia</taxon>
        <taxon>Eutheria</taxon>
        <taxon>Euarchontoglires</taxon>
        <taxon>Primates</taxon>
        <taxon>Haplorrhini</taxon>
        <taxon>Platyrrhini</taxon>
        <taxon>Cebidae</taxon>
        <taxon>Callitrichinae</taxon>
        <taxon>Saguinus</taxon>
    </lineage>
</organism>
<dbReference type="Gene3D" id="1.10.472.80">
    <property type="entry name" value="Ypt/Rab-GAP domain of gyp1p, domain 3"/>
    <property type="match status" value="1"/>
</dbReference>
<comment type="caution">
    <text evidence="2">The sequence shown here is derived from an EMBL/GenBank/DDBJ whole genome shotgun (WGS) entry which is preliminary data.</text>
</comment>
<dbReference type="InterPro" id="IPR035969">
    <property type="entry name" value="Rab-GAP_TBC_sf"/>
</dbReference>
<dbReference type="Gene3D" id="1.10.8.270">
    <property type="entry name" value="putative rabgap domain of human tbc1 domain family member 14 like domains"/>
    <property type="match status" value="1"/>
</dbReference>
<evidence type="ECO:0000313" key="3">
    <source>
        <dbReference type="Proteomes" id="UP001266305"/>
    </source>
</evidence>
<dbReference type="SUPFAM" id="SSF47923">
    <property type="entry name" value="Ypt/Rab-GAP domain of gyp1p"/>
    <property type="match status" value="2"/>
</dbReference>
<accession>A0ABQ9VAX9</accession>
<reference evidence="2 3" key="1">
    <citation type="submission" date="2023-05" db="EMBL/GenBank/DDBJ databases">
        <title>B98-5 Cell Line De Novo Hybrid Assembly: An Optical Mapping Approach.</title>
        <authorList>
            <person name="Kananen K."/>
            <person name="Auerbach J.A."/>
            <person name="Kautto E."/>
            <person name="Blachly J.S."/>
        </authorList>
    </citation>
    <scope>NUCLEOTIDE SEQUENCE [LARGE SCALE GENOMIC DNA]</scope>
    <source>
        <strain evidence="2">B95-8</strain>
        <tissue evidence="2">Cell line</tissue>
    </source>
</reference>
<name>A0ABQ9VAX9_SAGOE</name>
<dbReference type="InterPro" id="IPR050302">
    <property type="entry name" value="Rab_GAP_TBC_domain"/>
</dbReference>
<dbReference type="PROSITE" id="PS50086">
    <property type="entry name" value="TBC_RABGAP"/>
    <property type="match status" value="1"/>
</dbReference>
<dbReference type="PANTHER" id="PTHR47219:SF19">
    <property type="entry name" value="USP6 N-TERMINAL-LIKE PROTEIN ISOFORM X1"/>
    <property type="match status" value="1"/>
</dbReference>
<keyword evidence="3" id="KW-1185">Reference proteome</keyword>
<feature type="domain" description="Rab-GAP TBC" evidence="1">
    <location>
        <begin position="1"/>
        <end position="176"/>
    </location>
</feature>
<gene>
    <name evidence="2" type="primary">USP6NL_2</name>
    <name evidence="2" type="ORF">P7K49_015061</name>
</gene>
<dbReference type="Proteomes" id="UP001266305">
    <property type="component" value="Unassembled WGS sequence"/>
</dbReference>
<dbReference type="InterPro" id="IPR000195">
    <property type="entry name" value="Rab-GAP-TBC_dom"/>
</dbReference>
<protein>
    <submittedName>
        <fullName evidence="2">USP6 N-terminal-like protein</fullName>
    </submittedName>
</protein>
<dbReference type="EMBL" id="JASSZA010000007">
    <property type="protein sequence ID" value="KAK2105547.1"/>
    <property type="molecule type" value="Genomic_DNA"/>
</dbReference>